<dbReference type="Gene3D" id="3.30.420.10">
    <property type="entry name" value="Ribonuclease H-like superfamily/Ribonuclease H"/>
    <property type="match status" value="1"/>
</dbReference>
<keyword evidence="4" id="KW-0540">Nuclease</keyword>
<dbReference type="HOGENOM" id="CLU_062227_0_0_5"/>
<dbReference type="InterPro" id="IPR012337">
    <property type="entry name" value="RNaseH-like_sf"/>
</dbReference>
<reference evidence="4" key="1">
    <citation type="submission" date="2008-01" db="EMBL/GenBank/DDBJ databases">
        <title>Complete sequence of chromosome of Caulobacter sp. K31.</title>
        <authorList>
            <consortium name="US DOE Joint Genome Institute"/>
            <person name="Copeland A."/>
            <person name="Lucas S."/>
            <person name="Lapidus A."/>
            <person name="Barry K."/>
            <person name="Glavina del Rio T."/>
            <person name="Dalin E."/>
            <person name="Tice H."/>
            <person name="Pitluck S."/>
            <person name="Bruce D."/>
            <person name="Goodwin L."/>
            <person name="Thompson L.S."/>
            <person name="Brettin T."/>
            <person name="Detter J.C."/>
            <person name="Han C."/>
            <person name="Schmutz J."/>
            <person name="Larimer F."/>
            <person name="Land M."/>
            <person name="Hauser L."/>
            <person name="Kyrpides N."/>
            <person name="Kim E."/>
            <person name="Stephens C."/>
            <person name="Richardson P."/>
        </authorList>
    </citation>
    <scope>NUCLEOTIDE SEQUENCE [LARGE SCALE GENOMIC DNA]</scope>
    <source>
        <strain evidence="4">K31</strain>
    </source>
</reference>
<sequence>MSEPDLAAMAALLDASGQYRVLRKPGERPVLPIPEGEKVRVGLFVDVETTGLDTRRDEIIELAMIPFRYGLVGRIYEVMEPFHGYRQPARPISAEITALTGIDDAMVEGQSIDPEAVAAFAAPAALVIAHNASFDRRLLERFSPVFQTKPWACSMSQIDWKDEGHEGVKLAYLAAGAGFFYDRHRATNDCAAAIELLARDLPKSGQPALARLLEQARTPSWRIWAENSPFAMKDKLKARGYRWSGDDAVPSRCWYVDVAEADKDAELLFLRQEIYGGEIDPLTRKIDAYDRFSDRC</sequence>
<dbReference type="CDD" id="cd06127">
    <property type="entry name" value="DEDDh"/>
    <property type="match status" value="1"/>
</dbReference>
<protein>
    <submittedName>
        <fullName evidence="4">Exonuclease RNase T and DNA polymerase III</fullName>
    </submittedName>
</protein>
<dbReference type="SMART" id="SM00479">
    <property type="entry name" value="EXOIII"/>
    <property type="match status" value="1"/>
</dbReference>
<dbReference type="NCBIfam" id="NF006615">
    <property type="entry name" value="PRK09182.1"/>
    <property type="match status" value="1"/>
</dbReference>
<dbReference type="PANTHER" id="PTHR30231">
    <property type="entry name" value="DNA POLYMERASE III SUBUNIT EPSILON"/>
    <property type="match status" value="1"/>
</dbReference>
<feature type="domain" description="Exonuclease" evidence="3">
    <location>
        <begin position="41"/>
        <end position="206"/>
    </location>
</feature>
<evidence type="ECO:0000256" key="1">
    <source>
        <dbReference type="ARBA" id="ARBA00025483"/>
    </source>
</evidence>
<dbReference type="AlphaFoldDB" id="B0T6T5"/>
<dbReference type="KEGG" id="cak:Caul_2022"/>
<dbReference type="GO" id="GO:0008408">
    <property type="term" value="F:3'-5' exonuclease activity"/>
    <property type="evidence" value="ECO:0007669"/>
    <property type="project" value="TreeGrafter"/>
</dbReference>
<proteinExistence type="predicted"/>
<dbReference type="InterPro" id="IPR013520">
    <property type="entry name" value="Ribonucl_H"/>
</dbReference>
<evidence type="ECO:0000256" key="2">
    <source>
        <dbReference type="ARBA" id="ARBA00026073"/>
    </source>
</evidence>
<evidence type="ECO:0000313" key="4">
    <source>
        <dbReference type="EMBL" id="ABZ71150.1"/>
    </source>
</evidence>
<gene>
    <name evidence="4" type="ordered locus">Caul_2022</name>
</gene>
<keyword evidence="4" id="KW-0269">Exonuclease</keyword>
<organism evidence="4">
    <name type="scientific">Caulobacter sp. (strain K31)</name>
    <dbReference type="NCBI Taxonomy" id="366602"/>
    <lineage>
        <taxon>Bacteria</taxon>
        <taxon>Pseudomonadati</taxon>
        <taxon>Pseudomonadota</taxon>
        <taxon>Alphaproteobacteria</taxon>
        <taxon>Caulobacterales</taxon>
        <taxon>Caulobacteraceae</taxon>
        <taxon>Caulobacter</taxon>
    </lineage>
</organism>
<dbReference type="eggNOG" id="COG0847">
    <property type="taxonomic scope" value="Bacteria"/>
</dbReference>
<dbReference type="OrthoDB" id="7427781at2"/>
<comment type="function">
    <text evidence="1">DNA polymerase III is a complex, multichain enzyme responsible for most of the replicative synthesis in bacteria. The epsilon subunit contain the editing function and is a proofreading 3'-5' exonuclease.</text>
</comment>
<dbReference type="SUPFAM" id="SSF53098">
    <property type="entry name" value="Ribonuclease H-like"/>
    <property type="match status" value="1"/>
</dbReference>
<accession>B0T6T5</accession>
<name>B0T6T5_CAUSK</name>
<dbReference type="Pfam" id="PF00929">
    <property type="entry name" value="RNase_T"/>
    <property type="match status" value="1"/>
</dbReference>
<comment type="subunit">
    <text evidence="2">DNA polymerase III contains a core (composed of alpha, epsilon and theta chains) that associates with a tau subunit. This core dimerizes to form the POLIII' complex. PolIII' associates with the gamma complex (composed of gamma, delta, delta', psi and chi chains) and with the beta chain to form the complete DNA polymerase III complex.</text>
</comment>
<evidence type="ECO:0000259" key="3">
    <source>
        <dbReference type="SMART" id="SM00479"/>
    </source>
</evidence>
<dbReference type="GO" id="GO:0045004">
    <property type="term" value="P:DNA replication proofreading"/>
    <property type="evidence" value="ECO:0007669"/>
    <property type="project" value="TreeGrafter"/>
</dbReference>
<dbReference type="GO" id="GO:0003676">
    <property type="term" value="F:nucleic acid binding"/>
    <property type="evidence" value="ECO:0007669"/>
    <property type="project" value="InterPro"/>
</dbReference>
<dbReference type="EMBL" id="CP000927">
    <property type="protein sequence ID" value="ABZ71150.1"/>
    <property type="molecule type" value="Genomic_DNA"/>
</dbReference>
<dbReference type="GO" id="GO:0005829">
    <property type="term" value="C:cytosol"/>
    <property type="evidence" value="ECO:0007669"/>
    <property type="project" value="TreeGrafter"/>
</dbReference>
<dbReference type="PANTHER" id="PTHR30231:SF37">
    <property type="entry name" value="EXODEOXYRIBONUCLEASE 10"/>
    <property type="match status" value="1"/>
</dbReference>
<dbReference type="InterPro" id="IPR036397">
    <property type="entry name" value="RNaseH_sf"/>
</dbReference>
<keyword evidence="4" id="KW-0378">Hydrolase</keyword>
<dbReference type="FunFam" id="3.30.420.10:FF:000045">
    <property type="entry name" value="3'-5' exonuclease DinG"/>
    <property type="match status" value="1"/>
</dbReference>
<dbReference type="STRING" id="366602.Caul_2022"/>